<feature type="signal peptide" evidence="1">
    <location>
        <begin position="1"/>
        <end position="21"/>
    </location>
</feature>
<dbReference type="Proteomes" id="UP000056252">
    <property type="component" value="Chromosome"/>
</dbReference>
<feature type="chain" id="PRO_5006601877" description="Lipocalin-like domain-containing protein" evidence="1">
    <location>
        <begin position="22"/>
        <end position="149"/>
    </location>
</feature>
<evidence type="ECO:0008006" key="4">
    <source>
        <dbReference type="Google" id="ProtNLM"/>
    </source>
</evidence>
<dbReference type="AlphaFoldDB" id="A0A0S2KM17"/>
<evidence type="ECO:0000313" key="2">
    <source>
        <dbReference type="EMBL" id="ALO49087.1"/>
    </source>
</evidence>
<sequence>MKKLKLFLIMMMMCWTMSSGAQTNSKVLQNYYIYASIEVRWANKATGEPCFVILISPGENGQQRPSILKNSEGKYVVVRNMMEGLAYLEVQGWELLEPRTAAGIGNWIVRRKTSFEELEKLVKANTTYEEVAPKVQLNLSEQTLKVDYK</sequence>
<protein>
    <recommendedName>
        <fullName evidence="4">Lipocalin-like domain-containing protein</fullName>
    </recommendedName>
</protein>
<gene>
    <name evidence="2" type="ORF">AS203_08310</name>
</gene>
<keyword evidence="1" id="KW-0732">Signal</keyword>
<dbReference type="RefSeq" id="WP_025065675.1">
    <property type="nucleotide sequence ID" value="NZ_CP013195.1"/>
</dbReference>
<evidence type="ECO:0000256" key="1">
    <source>
        <dbReference type="SAM" id="SignalP"/>
    </source>
</evidence>
<dbReference type="STRING" id="76123.AS203_08310"/>
<proteinExistence type="predicted"/>
<accession>A0A0S2KM17</accession>
<evidence type="ECO:0000313" key="3">
    <source>
        <dbReference type="Proteomes" id="UP000056252"/>
    </source>
</evidence>
<dbReference type="KEGG" id="peo:AS203_08310"/>
<organism evidence="2 3">
    <name type="scientific">Hoylesella enoeca</name>
    <dbReference type="NCBI Taxonomy" id="76123"/>
    <lineage>
        <taxon>Bacteria</taxon>
        <taxon>Pseudomonadati</taxon>
        <taxon>Bacteroidota</taxon>
        <taxon>Bacteroidia</taxon>
        <taxon>Bacteroidales</taxon>
        <taxon>Prevotellaceae</taxon>
        <taxon>Hoylesella</taxon>
    </lineage>
</organism>
<dbReference type="EMBL" id="CP013195">
    <property type="protein sequence ID" value="ALO49087.1"/>
    <property type="molecule type" value="Genomic_DNA"/>
</dbReference>
<dbReference type="OrthoDB" id="1077070at2"/>
<keyword evidence="3" id="KW-1185">Reference proteome</keyword>
<reference evidence="3" key="1">
    <citation type="submission" date="2015-11" db="EMBL/GenBank/DDBJ databases">
        <authorList>
            <person name="Holder M.E."/>
            <person name="Ajami N.J."/>
            <person name="Petrosino J.F."/>
        </authorList>
    </citation>
    <scope>NUCLEOTIDE SEQUENCE [LARGE SCALE GENOMIC DNA]</scope>
    <source>
        <strain evidence="3">F0113</strain>
    </source>
</reference>
<name>A0A0S2KM17_9BACT</name>